<accession>A0AA36ATU7</accession>
<name>A0AA36ATU7_OCTVU</name>
<proteinExistence type="predicted"/>
<dbReference type="Proteomes" id="UP001162480">
    <property type="component" value="Chromosome 4"/>
</dbReference>
<feature type="signal peptide" evidence="1">
    <location>
        <begin position="1"/>
        <end position="27"/>
    </location>
</feature>
<organism evidence="2 3">
    <name type="scientific">Octopus vulgaris</name>
    <name type="common">Common octopus</name>
    <dbReference type="NCBI Taxonomy" id="6645"/>
    <lineage>
        <taxon>Eukaryota</taxon>
        <taxon>Metazoa</taxon>
        <taxon>Spiralia</taxon>
        <taxon>Lophotrochozoa</taxon>
        <taxon>Mollusca</taxon>
        <taxon>Cephalopoda</taxon>
        <taxon>Coleoidea</taxon>
        <taxon>Octopodiformes</taxon>
        <taxon>Octopoda</taxon>
        <taxon>Incirrata</taxon>
        <taxon>Octopodidae</taxon>
        <taxon>Octopus</taxon>
    </lineage>
</organism>
<sequence length="91" mass="10265">MNTRATALLLCFFILNAMVTFNSGVSAVPSQLKDKQNTLVASENNMEQQTPRSVISSAADPMNRRDFHYYSTTSFYGYPDGKRVLISFMEQ</sequence>
<evidence type="ECO:0000313" key="3">
    <source>
        <dbReference type="Proteomes" id="UP001162480"/>
    </source>
</evidence>
<feature type="chain" id="PRO_5041380310" evidence="1">
    <location>
        <begin position="28"/>
        <end position="91"/>
    </location>
</feature>
<protein>
    <submittedName>
        <fullName evidence="2">Uncharacterized protein</fullName>
    </submittedName>
</protein>
<evidence type="ECO:0000256" key="1">
    <source>
        <dbReference type="SAM" id="SignalP"/>
    </source>
</evidence>
<reference evidence="2" key="1">
    <citation type="submission" date="2023-08" db="EMBL/GenBank/DDBJ databases">
        <authorList>
            <person name="Alioto T."/>
            <person name="Alioto T."/>
            <person name="Gomez Garrido J."/>
        </authorList>
    </citation>
    <scope>NUCLEOTIDE SEQUENCE</scope>
</reference>
<dbReference type="AlphaFoldDB" id="A0AA36ATU7"/>
<keyword evidence="3" id="KW-1185">Reference proteome</keyword>
<evidence type="ECO:0000313" key="2">
    <source>
        <dbReference type="EMBL" id="CAI9721137.1"/>
    </source>
</evidence>
<gene>
    <name evidence="2" type="ORF">OCTVUL_1B019942</name>
</gene>
<dbReference type="EMBL" id="OX597817">
    <property type="protein sequence ID" value="CAI9721137.1"/>
    <property type="molecule type" value="Genomic_DNA"/>
</dbReference>
<keyword evidence="1" id="KW-0732">Signal</keyword>